<evidence type="ECO:0000313" key="13">
    <source>
        <dbReference type="EMBL" id="PWK57239.1"/>
    </source>
</evidence>
<accession>A0A316G8D7</accession>
<name>A0A316G8D7_9RHOB</name>
<evidence type="ECO:0000259" key="12">
    <source>
        <dbReference type="SMART" id="SM00228"/>
    </source>
</evidence>
<dbReference type="Proteomes" id="UP000245390">
    <property type="component" value="Unassembled WGS sequence"/>
</dbReference>
<evidence type="ECO:0000256" key="3">
    <source>
        <dbReference type="ARBA" id="ARBA00007931"/>
    </source>
</evidence>
<comment type="subcellular location">
    <subcellularLocation>
        <location evidence="2">Membrane</location>
        <topology evidence="2">Multi-pass membrane protein</topology>
    </subcellularLocation>
</comment>
<dbReference type="InterPro" id="IPR036034">
    <property type="entry name" value="PDZ_sf"/>
</dbReference>
<feature type="domain" description="PDZ" evidence="12">
    <location>
        <begin position="207"/>
        <end position="273"/>
    </location>
</feature>
<dbReference type="EMBL" id="QGGV01000003">
    <property type="protein sequence ID" value="PWK57239.1"/>
    <property type="molecule type" value="Genomic_DNA"/>
</dbReference>
<evidence type="ECO:0000256" key="2">
    <source>
        <dbReference type="ARBA" id="ARBA00004141"/>
    </source>
</evidence>
<dbReference type="InterPro" id="IPR041489">
    <property type="entry name" value="PDZ_6"/>
</dbReference>
<keyword evidence="11" id="KW-0479">Metal-binding</keyword>
<dbReference type="PANTHER" id="PTHR42837:SF2">
    <property type="entry name" value="MEMBRANE METALLOPROTEASE ARASP2, CHLOROPLASTIC-RELATED"/>
    <property type="match status" value="1"/>
</dbReference>
<dbReference type="EC" id="3.4.24.-" evidence="11"/>
<dbReference type="SUPFAM" id="SSF50156">
    <property type="entry name" value="PDZ domain-like"/>
    <property type="match status" value="2"/>
</dbReference>
<dbReference type="OrthoDB" id="9782003at2"/>
<feature type="transmembrane region" description="Helical" evidence="11">
    <location>
        <begin position="7"/>
        <end position="28"/>
    </location>
</feature>
<evidence type="ECO:0000313" key="14">
    <source>
        <dbReference type="Proteomes" id="UP000245390"/>
    </source>
</evidence>
<dbReference type="KEGG" id="salo:EF888_10590"/>
<comment type="cofactor">
    <cofactor evidence="1 11">
        <name>Zn(2+)</name>
        <dbReference type="ChEBI" id="CHEBI:29105"/>
    </cofactor>
</comment>
<dbReference type="NCBIfam" id="TIGR00054">
    <property type="entry name" value="RIP metalloprotease RseP"/>
    <property type="match status" value="1"/>
</dbReference>
<organism evidence="13 14">
    <name type="scientific">Silicimonas algicola</name>
    <dbReference type="NCBI Taxonomy" id="1826607"/>
    <lineage>
        <taxon>Bacteria</taxon>
        <taxon>Pseudomonadati</taxon>
        <taxon>Pseudomonadota</taxon>
        <taxon>Alphaproteobacteria</taxon>
        <taxon>Rhodobacterales</taxon>
        <taxon>Paracoccaceae</taxon>
    </lineage>
</organism>
<proteinExistence type="inferred from homology"/>
<dbReference type="PANTHER" id="PTHR42837">
    <property type="entry name" value="REGULATOR OF SIGMA-E PROTEASE RSEP"/>
    <property type="match status" value="1"/>
</dbReference>
<protein>
    <recommendedName>
        <fullName evidence="11">Zinc metalloprotease</fullName>
        <ecNumber evidence="11">3.4.24.-</ecNumber>
    </recommendedName>
</protein>
<feature type="transmembrane region" description="Helical" evidence="11">
    <location>
        <begin position="420"/>
        <end position="442"/>
    </location>
</feature>
<gene>
    <name evidence="13" type="ORF">C8D95_103478</name>
</gene>
<evidence type="ECO:0000256" key="10">
    <source>
        <dbReference type="ARBA" id="ARBA00023136"/>
    </source>
</evidence>
<sequence length="447" mass="47728">MDSLIPVFGNLAFTLVAFVVALSVIIAIHEYGHYIVGRWSGIKAEVFSLGFGPVLASRVDKHGTRWQIAALPFGGYVKFLGDKSAASDKADPDVLAELTPEERRHTMHGAPLWARAATVFAGPAFNFILSFLIFTAFVLYFGIQKEPLVVSEVKPHPAAVEGLAPGDTLVAIEGVPAATAEQMNAAADEIEPSPSLDYTVLRDGQEIVVEGPWLTPPIASDFSPDSAAAAAGMEPGDVVVSVNGTTIADFQELNDATRNSEGKPLNLGIWRNGETLTLSVTPQRRDTPAPDGGFETRYLIGMHGGAVIDFETETPGVIEAMGYGAERLWFVVDMSVQGIWSVINQDISTCAVSGPITIAKTSGEVAAKGVSDFIFFIAVISAAVGFMNLIPVPVLDGGHLVFHAWEALTGHPPPDRAMNVMMGIGLFLVLSLMVFAFGNDIWCRFIL</sequence>
<dbReference type="Gene3D" id="2.30.42.10">
    <property type="match status" value="2"/>
</dbReference>
<evidence type="ECO:0000256" key="9">
    <source>
        <dbReference type="ARBA" id="ARBA00023049"/>
    </source>
</evidence>
<keyword evidence="6 11" id="KW-0378">Hydrolase</keyword>
<dbReference type="GO" id="GO:0046872">
    <property type="term" value="F:metal ion binding"/>
    <property type="evidence" value="ECO:0007669"/>
    <property type="project" value="UniProtKB-KW"/>
</dbReference>
<dbReference type="Pfam" id="PF17820">
    <property type="entry name" value="PDZ_6"/>
    <property type="match status" value="1"/>
</dbReference>
<feature type="domain" description="PDZ" evidence="12">
    <location>
        <begin position="137"/>
        <end position="204"/>
    </location>
</feature>
<dbReference type="InterPro" id="IPR008915">
    <property type="entry name" value="Peptidase_M50"/>
</dbReference>
<evidence type="ECO:0000256" key="1">
    <source>
        <dbReference type="ARBA" id="ARBA00001947"/>
    </source>
</evidence>
<dbReference type="AlphaFoldDB" id="A0A316G8D7"/>
<keyword evidence="4 13" id="KW-0645">Protease</keyword>
<comment type="caution">
    <text evidence="13">The sequence shown here is derived from an EMBL/GenBank/DDBJ whole genome shotgun (WGS) entry which is preliminary data.</text>
</comment>
<dbReference type="InterPro" id="IPR001478">
    <property type="entry name" value="PDZ"/>
</dbReference>
<evidence type="ECO:0000256" key="8">
    <source>
        <dbReference type="ARBA" id="ARBA00022989"/>
    </source>
</evidence>
<dbReference type="GO" id="GO:0016020">
    <property type="term" value="C:membrane"/>
    <property type="evidence" value="ECO:0007669"/>
    <property type="project" value="UniProtKB-SubCell"/>
</dbReference>
<keyword evidence="8 11" id="KW-1133">Transmembrane helix</keyword>
<keyword evidence="14" id="KW-1185">Reference proteome</keyword>
<dbReference type="CDD" id="cd23081">
    <property type="entry name" value="cpPDZ_EcRseP-like"/>
    <property type="match status" value="1"/>
</dbReference>
<dbReference type="CDD" id="cd06163">
    <property type="entry name" value="S2P-M50_PDZ_RseP-like"/>
    <property type="match status" value="1"/>
</dbReference>
<keyword evidence="9 11" id="KW-0482">Metalloprotease</keyword>
<evidence type="ECO:0000256" key="4">
    <source>
        <dbReference type="ARBA" id="ARBA00022670"/>
    </source>
</evidence>
<dbReference type="SMART" id="SM00228">
    <property type="entry name" value="PDZ"/>
    <property type="match status" value="2"/>
</dbReference>
<evidence type="ECO:0000256" key="11">
    <source>
        <dbReference type="RuleBase" id="RU362031"/>
    </source>
</evidence>
<dbReference type="Pfam" id="PF02163">
    <property type="entry name" value="Peptidase_M50"/>
    <property type="match status" value="1"/>
</dbReference>
<keyword evidence="7 11" id="KW-0862">Zinc</keyword>
<evidence type="ECO:0000256" key="7">
    <source>
        <dbReference type="ARBA" id="ARBA00022833"/>
    </source>
</evidence>
<dbReference type="GO" id="GO:0006508">
    <property type="term" value="P:proteolysis"/>
    <property type="evidence" value="ECO:0007669"/>
    <property type="project" value="UniProtKB-KW"/>
</dbReference>
<keyword evidence="10 11" id="KW-0472">Membrane</keyword>
<feature type="transmembrane region" description="Helical" evidence="11">
    <location>
        <begin position="370"/>
        <end position="390"/>
    </location>
</feature>
<comment type="similarity">
    <text evidence="3 11">Belongs to the peptidase M50B family.</text>
</comment>
<feature type="transmembrane region" description="Helical" evidence="11">
    <location>
        <begin position="112"/>
        <end position="141"/>
    </location>
</feature>
<evidence type="ECO:0000256" key="6">
    <source>
        <dbReference type="ARBA" id="ARBA00022801"/>
    </source>
</evidence>
<dbReference type="InterPro" id="IPR004387">
    <property type="entry name" value="Pept_M50_Zn"/>
</dbReference>
<keyword evidence="5 11" id="KW-0812">Transmembrane</keyword>
<dbReference type="GO" id="GO:0004222">
    <property type="term" value="F:metalloendopeptidase activity"/>
    <property type="evidence" value="ECO:0007669"/>
    <property type="project" value="InterPro"/>
</dbReference>
<reference evidence="13 14" key="1">
    <citation type="submission" date="2018-05" db="EMBL/GenBank/DDBJ databases">
        <title>Genomic Encyclopedia of Type Strains, Phase IV (KMG-IV): sequencing the most valuable type-strain genomes for metagenomic binning, comparative biology and taxonomic classification.</title>
        <authorList>
            <person name="Goeker M."/>
        </authorList>
    </citation>
    <scope>NUCLEOTIDE SEQUENCE [LARGE SCALE GENOMIC DNA]</scope>
    <source>
        <strain evidence="13 14">DSM 103371</strain>
    </source>
</reference>
<evidence type="ECO:0000256" key="5">
    <source>
        <dbReference type="ARBA" id="ARBA00022692"/>
    </source>
</evidence>
<dbReference type="RefSeq" id="WP_109758971.1">
    <property type="nucleotide sequence ID" value="NZ_CP034588.1"/>
</dbReference>